<dbReference type="Gene3D" id="3.30.2130.30">
    <property type="match status" value="1"/>
</dbReference>
<dbReference type="InterPro" id="IPR020536">
    <property type="entry name" value="ThiI_AANH"/>
</dbReference>
<organism evidence="21 22">
    <name type="scientific">Halalkalibacter oceani</name>
    <dbReference type="NCBI Taxonomy" id="1653776"/>
    <lineage>
        <taxon>Bacteria</taxon>
        <taxon>Bacillati</taxon>
        <taxon>Bacillota</taxon>
        <taxon>Bacilli</taxon>
        <taxon>Bacillales</taxon>
        <taxon>Bacillaceae</taxon>
        <taxon>Halalkalibacter</taxon>
    </lineage>
</organism>
<dbReference type="Pfam" id="PF02568">
    <property type="entry name" value="ThiI"/>
    <property type="match status" value="1"/>
</dbReference>
<dbReference type="FunFam" id="3.40.50.620:FF:000053">
    <property type="entry name" value="Probable tRNA sulfurtransferase"/>
    <property type="match status" value="1"/>
</dbReference>
<dbReference type="GO" id="GO:0009228">
    <property type="term" value="P:thiamine biosynthetic process"/>
    <property type="evidence" value="ECO:0007669"/>
    <property type="project" value="UniProtKB-KW"/>
</dbReference>
<feature type="binding site" evidence="19">
    <location>
        <position position="288"/>
    </location>
    <ligand>
        <name>ATP</name>
        <dbReference type="ChEBI" id="CHEBI:30616"/>
    </ligand>
</feature>
<dbReference type="SMART" id="SM00981">
    <property type="entry name" value="THUMP"/>
    <property type="match status" value="1"/>
</dbReference>
<evidence type="ECO:0000256" key="5">
    <source>
        <dbReference type="ARBA" id="ARBA00022679"/>
    </source>
</evidence>
<evidence type="ECO:0000256" key="2">
    <source>
        <dbReference type="ARBA" id="ARBA00004948"/>
    </source>
</evidence>
<evidence type="ECO:0000256" key="18">
    <source>
        <dbReference type="ARBA" id="ARBA00080570"/>
    </source>
</evidence>
<comment type="similarity">
    <text evidence="13 19">Belongs to the ThiI family.</text>
</comment>
<keyword evidence="5 19" id="KW-0808">Transferase</keyword>
<evidence type="ECO:0000259" key="20">
    <source>
        <dbReference type="PROSITE" id="PS51165"/>
    </source>
</evidence>
<evidence type="ECO:0000256" key="10">
    <source>
        <dbReference type="ARBA" id="ARBA00050570"/>
    </source>
</evidence>
<evidence type="ECO:0000256" key="6">
    <source>
        <dbReference type="ARBA" id="ARBA00022741"/>
    </source>
</evidence>
<comment type="catalytic activity">
    <reaction evidence="11 19">
        <text>[ThiS sulfur-carrier protein]-C-terminal Gly-Gly-AMP + S-sulfanyl-L-cysteinyl-[cysteine desulfurase] + AH2 = [ThiS sulfur-carrier protein]-C-terminal-Gly-aminoethanethioate + L-cysteinyl-[cysteine desulfurase] + A + AMP + 2 H(+)</text>
        <dbReference type="Rhea" id="RHEA:43340"/>
        <dbReference type="Rhea" id="RHEA-COMP:12157"/>
        <dbReference type="Rhea" id="RHEA-COMP:12158"/>
        <dbReference type="Rhea" id="RHEA-COMP:12910"/>
        <dbReference type="Rhea" id="RHEA-COMP:19908"/>
        <dbReference type="ChEBI" id="CHEBI:13193"/>
        <dbReference type="ChEBI" id="CHEBI:15378"/>
        <dbReference type="ChEBI" id="CHEBI:17499"/>
        <dbReference type="ChEBI" id="CHEBI:29950"/>
        <dbReference type="ChEBI" id="CHEBI:61963"/>
        <dbReference type="ChEBI" id="CHEBI:90618"/>
        <dbReference type="ChEBI" id="CHEBI:232372"/>
        <dbReference type="ChEBI" id="CHEBI:456215"/>
    </reaction>
</comment>
<keyword evidence="22" id="KW-1185">Reference proteome</keyword>
<dbReference type="InterPro" id="IPR054173">
    <property type="entry name" value="ThiI_fer"/>
</dbReference>
<dbReference type="GO" id="GO:0000049">
    <property type="term" value="F:tRNA binding"/>
    <property type="evidence" value="ECO:0007669"/>
    <property type="project" value="UniProtKB-UniRule"/>
</dbReference>
<protein>
    <recommendedName>
        <fullName evidence="15 19">Probable tRNA sulfurtransferase</fullName>
        <ecNumber evidence="14 19">2.8.1.4</ecNumber>
    </recommendedName>
    <alternativeName>
        <fullName evidence="16 19">Sulfur carrier protein ThiS sulfurtransferase</fullName>
    </alternativeName>
    <alternativeName>
        <fullName evidence="17 19">Thiamine biosynthesis protein ThiI</fullName>
    </alternativeName>
    <alternativeName>
        <fullName evidence="18 19">tRNA 4-thiouridine synthase</fullName>
    </alternativeName>
</protein>
<feature type="binding site" evidence="19">
    <location>
        <position position="297"/>
    </location>
    <ligand>
        <name>ATP</name>
        <dbReference type="ChEBI" id="CHEBI:30616"/>
    </ligand>
</feature>
<evidence type="ECO:0000256" key="12">
    <source>
        <dbReference type="ARBA" id="ARBA00058382"/>
    </source>
</evidence>
<dbReference type="HAMAP" id="MF_00021">
    <property type="entry name" value="ThiI"/>
    <property type="match status" value="1"/>
</dbReference>
<dbReference type="EC" id="2.8.1.4" evidence="14 19"/>
<dbReference type="SUPFAM" id="SSF52402">
    <property type="entry name" value="Adenine nucleotide alpha hydrolases-like"/>
    <property type="match status" value="1"/>
</dbReference>
<dbReference type="Proteomes" id="UP001139179">
    <property type="component" value="Unassembled WGS sequence"/>
</dbReference>
<dbReference type="GO" id="GO:0005524">
    <property type="term" value="F:ATP binding"/>
    <property type="evidence" value="ECO:0007669"/>
    <property type="project" value="UniProtKB-UniRule"/>
</dbReference>
<keyword evidence="8 19" id="KW-0694">RNA-binding</keyword>
<evidence type="ECO:0000256" key="11">
    <source>
        <dbReference type="ARBA" id="ARBA00052330"/>
    </source>
</evidence>
<dbReference type="GO" id="GO:0005829">
    <property type="term" value="C:cytosol"/>
    <property type="evidence" value="ECO:0007669"/>
    <property type="project" value="TreeGrafter"/>
</dbReference>
<dbReference type="NCBIfam" id="TIGR00342">
    <property type="entry name" value="tRNA uracil 4-sulfurtransferase ThiI"/>
    <property type="match status" value="1"/>
</dbReference>
<evidence type="ECO:0000256" key="1">
    <source>
        <dbReference type="ARBA" id="ARBA00004496"/>
    </source>
</evidence>
<dbReference type="GO" id="GO:0002937">
    <property type="term" value="P:tRNA 4-thiouridine biosynthesis"/>
    <property type="evidence" value="ECO:0007669"/>
    <property type="project" value="TreeGrafter"/>
</dbReference>
<evidence type="ECO:0000256" key="13">
    <source>
        <dbReference type="ARBA" id="ARBA00061472"/>
    </source>
</evidence>
<sequence length="402" mass="45768">MKYNHILVRVGELALKGKNRSLFEKHLQENIKMSLKMFPALRYKRTFGRIIIELNGEDHEAIIEKLQNIFGIHSFSLALMVENDLAEIQKGALEVLNSHPAPVKTFKITTKRAYKQFPYDTQQLNHKVGGYVLAHSSDQLKVDVHQPDLDIRLEVRETATYLTSATYQGAGGLPVGTGGKVLLLLSGGIDSPVAGYLTMKRGTRIEAIHFHSPPYTNERAKQKVLDLAKTLTKFGSSVVVHLVPFTEMQKHIHQEVPSNFQMTIMRRMMLRISEKIAERRKILALATGESLGQVASQTLHSMNTINEVTNLPIIRPLITMDKLEVIEIARRIDTYDISILPYEDCCTIFLPPDSKTRPRRDQAHKFEQFVETEKYVNDAVERTEQITITSYTKAQEEIEELF</sequence>
<feature type="binding site" evidence="19">
    <location>
        <begin position="209"/>
        <end position="210"/>
    </location>
    <ligand>
        <name>ATP</name>
        <dbReference type="ChEBI" id="CHEBI:30616"/>
    </ligand>
</feature>
<dbReference type="PROSITE" id="PS51165">
    <property type="entry name" value="THUMP"/>
    <property type="match status" value="1"/>
</dbReference>
<evidence type="ECO:0000256" key="15">
    <source>
        <dbReference type="ARBA" id="ARBA00071867"/>
    </source>
</evidence>
<keyword evidence="4 19" id="KW-0820">tRNA-binding</keyword>
<evidence type="ECO:0000256" key="3">
    <source>
        <dbReference type="ARBA" id="ARBA00022490"/>
    </source>
</evidence>
<name>A0A9X2DQ40_9BACI</name>
<dbReference type="InterPro" id="IPR049962">
    <property type="entry name" value="THUMP_ThiI"/>
</dbReference>
<dbReference type="PANTHER" id="PTHR43209:SF1">
    <property type="entry name" value="TRNA SULFURTRANSFERASE"/>
    <property type="match status" value="1"/>
</dbReference>
<comment type="catalytic activity">
    <reaction evidence="10 19">
        <text>[ThiI sulfur-carrier protein]-S-sulfanyl-L-cysteine + a uridine in tRNA + 2 reduced [2Fe-2S]-[ferredoxin] + ATP + H(+) = [ThiI sulfur-carrier protein]-L-cysteine + a 4-thiouridine in tRNA + 2 oxidized [2Fe-2S]-[ferredoxin] + AMP + diphosphate</text>
        <dbReference type="Rhea" id="RHEA:24176"/>
        <dbReference type="Rhea" id="RHEA-COMP:10000"/>
        <dbReference type="Rhea" id="RHEA-COMP:10001"/>
        <dbReference type="Rhea" id="RHEA-COMP:13337"/>
        <dbReference type="Rhea" id="RHEA-COMP:13338"/>
        <dbReference type="Rhea" id="RHEA-COMP:13339"/>
        <dbReference type="Rhea" id="RHEA-COMP:13340"/>
        <dbReference type="ChEBI" id="CHEBI:15378"/>
        <dbReference type="ChEBI" id="CHEBI:29950"/>
        <dbReference type="ChEBI" id="CHEBI:30616"/>
        <dbReference type="ChEBI" id="CHEBI:33019"/>
        <dbReference type="ChEBI" id="CHEBI:33737"/>
        <dbReference type="ChEBI" id="CHEBI:33738"/>
        <dbReference type="ChEBI" id="CHEBI:61963"/>
        <dbReference type="ChEBI" id="CHEBI:65315"/>
        <dbReference type="ChEBI" id="CHEBI:136798"/>
        <dbReference type="ChEBI" id="CHEBI:456215"/>
        <dbReference type="EC" id="2.8.1.4"/>
    </reaction>
</comment>
<dbReference type="CDD" id="cd11716">
    <property type="entry name" value="THUMP_ThiI"/>
    <property type="match status" value="1"/>
</dbReference>
<keyword evidence="9 19" id="KW-0784">Thiamine biosynthesis</keyword>
<evidence type="ECO:0000256" key="7">
    <source>
        <dbReference type="ARBA" id="ARBA00022840"/>
    </source>
</evidence>
<dbReference type="InterPro" id="IPR049961">
    <property type="entry name" value="ThiI_N"/>
</dbReference>
<dbReference type="InterPro" id="IPR050102">
    <property type="entry name" value="tRNA_sulfurtransferase_ThiI"/>
</dbReference>
<dbReference type="EMBL" id="JAMBOL010000011">
    <property type="protein sequence ID" value="MCM3715014.1"/>
    <property type="molecule type" value="Genomic_DNA"/>
</dbReference>
<evidence type="ECO:0000313" key="22">
    <source>
        <dbReference type="Proteomes" id="UP001139179"/>
    </source>
</evidence>
<dbReference type="GO" id="GO:0004810">
    <property type="term" value="F:CCA tRNA nucleotidyltransferase activity"/>
    <property type="evidence" value="ECO:0007669"/>
    <property type="project" value="InterPro"/>
</dbReference>
<dbReference type="PANTHER" id="PTHR43209">
    <property type="entry name" value="TRNA SULFURTRANSFERASE"/>
    <property type="match status" value="1"/>
</dbReference>
<dbReference type="GO" id="GO:0009229">
    <property type="term" value="P:thiamine diphosphate biosynthetic process"/>
    <property type="evidence" value="ECO:0007669"/>
    <property type="project" value="UniProtKB-UniRule"/>
</dbReference>
<evidence type="ECO:0000256" key="4">
    <source>
        <dbReference type="ARBA" id="ARBA00022555"/>
    </source>
</evidence>
<dbReference type="GO" id="GO:0052837">
    <property type="term" value="P:thiazole biosynthetic process"/>
    <property type="evidence" value="ECO:0007669"/>
    <property type="project" value="TreeGrafter"/>
</dbReference>
<dbReference type="InterPro" id="IPR003720">
    <property type="entry name" value="tRNA_STrfase"/>
</dbReference>
<dbReference type="Pfam" id="PF02926">
    <property type="entry name" value="THUMP"/>
    <property type="match status" value="1"/>
</dbReference>
<keyword evidence="7 19" id="KW-0067">ATP-binding</keyword>
<feature type="binding site" evidence="19">
    <location>
        <position position="266"/>
    </location>
    <ligand>
        <name>ATP</name>
        <dbReference type="ChEBI" id="CHEBI:30616"/>
    </ligand>
</feature>
<evidence type="ECO:0000256" key="19">
    <source>
        <dbReference type="HAMAP-Rule" id="MF_00021"/>
    </source>
</evidence>
<dbReference type="SUPFAM" id="SSF143437">
    <property type="entry name" value="THUMP domain-like"/>
    <property type="match status" value="1"/>
</dbReference>
<comment type="caution">
    <text evidence="21">The sequence shown here is derived from an EMBL/GenBank/DDBJ whole genome shotgun (WGS) entry which is preliminary data.</text>
</comment>
<evidence type="ECO:0000256" key="8">
    <source>
        <dbReference type="ARBA" id="ARBA00022884"/>
    </source>
</evidence>
<dbReference type="Gene3D" id="3.40.50.620">
    <property type="entry name" value="HUPs"/>
    <property type="match status" value="1"/>
</dbReference>
<evidence type="ECO:0000256" key="14">
    <source>
        <dbReference type="ARBA" id="ARBA00066827"/>
    </source>
</evidence>
<dbReference type="Pfam" id="PF22025">
    <property type="entry name" value="ThiI_fer"/>
    <property type="match status" value="1"/>
</dbReference>
<feature type="domain" description="THUMP" evidence="20">
    <location>
        <begin position="60"/>
        <end position="166"/>
    </location>
</feature>
<dbReference type="CDD" id="cd01712">
    <property type="entry name" value="PPase_ThiI"/>
    <property type="match status" value="1"/>
</dbReference>
<accession>A0A9X2DQ40</accession>
<evidence type="ECO:0000313" key="21">
    <source>
        <dbReference type="EMBL" id="MCM3715014.1"/>
    </source>
</evidence>
<reference evidence="21" key="1">
    <citation type="submission" date="2022-05" db="EMBL/GenBank/DDBJ databases">
        <title>Comparative Genomics of Spacecraft Associated Microbes.</title>
        <authorList>
            <person name="Tran M.T."/>
            <person name="Wright A."/>
            <person name="Seuylemezian A."/>
            <person name="Eisen J."/>
            <person name="Coil D."/>
        </authorList>
    </citation>
    <scope>NUCLEOTIDE SEQUENCE</scope>
    <source>
        <strain evidence="21">214.1.1</strain>
    </source>
</reference>
<comment type="subcellular location">
    <subcellularLocation>
        <location evidence="1 19">Cytoplasm</location>
    </subcellularLocation>
</comment>
<proteinExistence type="inferred from homology"/>
<dbReference type="RefSeq" id="WP_251223781.1">
    <property type="nucleotide sequence ID" value="NZ_JAMBOL010000011.1"/>
</dbReference>
<keyword evidence="6 19" id="KW-0547">Nucleotide-binding</keyword>
<dbReference type="InterPro" id="IPR014729">
    <property type="entry name" value="Rossmann-like_a/b/a_fold"/>
</dbReference>
<dbReference type="GO" id="GO:0140741">
    <property type="term" value="F:tRNA-uracil-4 sulfurtransferase activity"/>
    <property type="evidence" value="ECO:0007669"/>
    <property type="project" value="UniProtKB-EC"/>
</dbReference>
<keyword evidence="3 19" id="KW-0963">Cytoplasm</keyword>
<feature type="binding site" evidence="19">
    <location>
        <begin position="184"/>
        <end position="185"/>
    </location>
    <ligand>
        <name>ATP</name>
        <dbReference type="ChEBI" id="CHEBI:30616"/>
    </ligand>
</feature>
<gene>
    <name evidence="19 21" type="primary">thiI</name>
    <name evidence="21" type="ORF">M3202_13070</name>
</gene>
<evidence type="ECO:0000256" key="9">
    <source>
        <dbReference type="ARBA" id="ARBA00022977"/>
    </source>
</evidence>
<dbReference type="AlphaFoldDB" id="A0A9X2DQ40"/>
<comment type="pathway">
    <text evidence="2 19">Cofactor biosynthesis; thiamine diphosphate biosynthesis.</text>
</comment>
<comment type="function">
    <text evidence="12 19">Catalyzes the ATP-dependent transfer of a sulfur to tRNA to produce 4-thiouridine in position 8 of tRNAs, which functions as a near-UV photosensor. Also catalyzes the transfer of sulfur to the sulfur carrier protein ThiS, forming ThiS-thiocarboxylate. This is a step in the synthesis of thiazole, in the thiamine biosynthesis pathway. The sulfur is donated as persulfide by IscS.</text>
</comment>
<dbReference type="InterPro" id="IPR004114">
    <property type="entry name" value="THUMP_dom"/>
</dbReference>
<evidence type="ECO:0000256" key="16">
    <source>
        <dbReference type="ARBA" id="ARBA00075337"/>
    </source>
</evidence>
<evidence type="ECO:0000256" key="17">
    <source>
        <dbReference type="ARBA" id="ARBA00077849"/>
    </source>
</evidence>